<dbReference type="GO" id="GO:0005886">
    <property type="term" value="C:plasma membrane"/>
    <property type="evidence" value="ECO:0007669"/>
    <property type="project" value="TreeGrafter"/>
</dbReference>
<keyword evidence="5 6" id="KW-0472">Membrane</keyword>
<gene>
    <name evidence="7" type="ORF">MEDL_42188</name>
</gene>
<dbReference type="InterPro" id="IPR050799">
    <property type="entry name" value="ZIP_Transporter"/>
</dbReference>
<organism evidence="7 8">
    <name type="scientific">Mytilus edulis</name>
    <name type="common">Blue mussel</name>
    <dbReference type="NCBI Taxonomy" id="6550"/>
    <lineage>
        <taxon>Eukaryota</taxon>
        <taxon>Metazoa</taxon>
        <taxon>Spiralia</taxon>
        <taxon>Lophotrochozoa</taxon>
        <taxon>Mollusca</taxon>
        <taxon>Bivalvia</taxon>
        <taxon>Autobranchia</taxon>
        <taxon>Pteriomorphia</taxon>
        <taxon>Mytilida</taxon>
        <taxon>Mytiloidea</taxon>
        <taxon>Mytilidae</taxon>
        <taxon>Mytilinae</taxon>
        <taxon>Mytilus</taxon>
    </lineage>
</organism>
<dbReference type="PANTHER" id="PTHR12191">
    <property type="entry name" value="SOLUTE CARRIER FAMILY 39"/>
    <property type="match status" value="1"/>
</dbReference>
<dbReference type="OrthoDB" id="200954at2759"/>
<accession>A0A8S3T6W6</accession>
<keyword evidence="8" id="KW-1185">Reference proteome</keyword>
<evidence type="ECO:0000256" key="5">
    <source>
        <dbReference type="ARBA" id="ARBA00023136"/>
    </source>
</evidence>
<feature type="transmembrane region" description="Helical" evidence="6">
    <location>
        <begin position="147"/>
        <end position="170"/>
    </location>
</feature>
<comment type="similarity">
    <text evidence="2">Belongs to the ZIP transporter (TC 2.A.5) family.</text>
</comment>
<comment type="subcellular location">
    <subcellularLocation>
        <location evidence="1">Membrane</location>
        <topology evidence="1">Multi-pass membrane protein</topology>
    </subcellularLocation>
</comment>
<feature type="transmembrane region" description="Helical" evidence="6">
    <location>
        <begin position="182"/>
        <end position="205"/>
    </location>
</feature>
<name>A0A8S3T6W6_MYTED</name>
<proteinExistence type="inferred from homology"/>
<feature type="transmembrane region" description="Helical" evidence="6">
    <location>
        <begin position="7"/>
        <end position="23"/>
    </location>
</feature>
<comment type="caution">
    <text evidence="7">The sequence shown here is derived from an EMBL/GenBank/DDBJ whole genome shotgun (WGS) entry which is preliminary data.</text>
</comment>
<dbReference type="EMBL" id="CAJPWZ010002023">
    <property type="protein sequence ID" value="CAG2229272.1"/>
    <property type="molecule type" value="Genomic_DNA"/>
</dbReference>
<dbReference type="GO" id="GO:0030003">
    <property type="term" value="P:intracellular monoatomic cation homeostasis"/>
    <property type="evidence" value="ECO:0007669"/>
    <property type="project" value="TreeGrafter"/>
</dbReference>
<evidence type="ECO:0000256" key="6">
    <source>
        <dbReference type="SAM" id="Phobius"/>
    </source>
</evidence>
<evidence type="ECO:0000313" key="7">
    <source>
        <dbReference type="EMBL" id="CAG2229272.1"/>
    </source>
</evidence>
<dbReference type="AlphaFoldDB" id="A0A8S3T6W6"/>
<reference evidence="7" key="1">
    <citation type="submission" date="2021-03" db="EMBL/GenBank/DDBJ databases">
        <authorList>
            <person name="Bekaert M."/>
        </authorList>
    </citation>
    <scope>NUCLEOTIDE SEQUENCE</scope>
</reference>
<dbReference type="InterPro" id="IPR003689">
    <property type="entry name" value="ZIP"/>
</dbReference>
<evidence type="ECO:0000313" key="8">
    <source>
        <dbReference type="Proteomes" id="UP000683360"/>
    </source>
</evidence>
<dbReference type="GO" id="GO:0140410">
    <property type="term" value="F:monoatomic cation:bicarbonate symporter activity"/>
    <property type="evidence" value="ECO:0007669"/>
    <property type="project" value="TreeGrafter"/>
</dbReference>
<dbReference type="GO" id="GO:0071578">
    <property type="term" value="P:zinc ion import across plasma membrane"/>
    <property type="evidence" value="ECO:0007669"/>
    <property type="project" value="TreeGrafter"/>
</dbReference>
<keyword evidence="3 6" id="KW-0812">Transmembrane</keyword>
<evidence type="ECO:0000256" key="1">
    <source>
        <dbReference type="ARBA" id="ARBA00004141"/>
    </source>
</evidence>
<protein>
    <submittedName>
        <fullName evidence="7">SLC39A5</fullName>
    </submittedName>
</protein>
<evidence type="ECO:0000256" key="3">
    <source>
        <dbReference type="ARBA" id="ARBA00022692"/>
    </source>
</evidence>
<feature type="transmembrane region" description="Helical" evidence="6">
    <location>
        <begin position="225"/>
        <end position="245"/>
    </location>
</feature>
<dbReference type="Proteomes" id="UP000683360">
    <property type="component" value="Unassembled WGS sequence"/>
</dbReference>
<evidence type="ECO:0000256" key="2">
    <source>
        <dbReference type="ARBA" id="ARBA00006939"/>
    </source>
</evidence>
<dbReference type="Pfam" id="PF02535">
    <property type="entry name" value="Zip"/>
    <property type="match status" value="1"/>
</dbReference>
<keyword evidence="4 6" id="KW-1133">Transmembrane helix</keyword>
<sequence length="356" mass="39953">MMTRIPIVNVTIVCYLVHTYYVFGSDYNGQDADFRTNNHSKSLDSNIFIESLFIKYGNKTVMTFEGFEHLMNGIELGNIILEDSVDAHHILGSNDTDFKSLHHGNHSHVVDISHQLPEHKRKRRHVHYESERPMVTESSDILKMVSWGYGFVCLIIISISGLLVISLVPLLQRISFDGILQFLISLAVGALTGDAMLHLLPHALVPEVETDHEHDHESGSHSHENVYKALCGLSTIYFFFLISRIQTIIANSRMKENNNKLVKIPEQNEKLNTEGIEILDFEQEYDVQIHHNHGHTHTHAVPNSVSGMLWRIIVGDGIHNFSDGLAIGVAFANSITGGVSTSIAVLCHELPHEMGK</sequence>
<dbReference type="PANTHER" id="PTHR12191:SF37">
    <property type="entry name" value="ZINC TRANSPORTER FOI"/>
    <property type="match status" value="1"/>
</dbReference>
<dbReference type="GO" id="GO:0005385">
    <property type="term" value="F:zinc ion transmembrane transporter activity"/>
    <property type="evidence" value="ECO:0007669"/>
    <property type="project" value="TreeGrafter"/>
</dbReference>
<evidence type="ECO:0000256" key="4">
    <source>
        <dbReference type="ARBA" id="ARBA00022989"/>
    </source>
</evidence>